<feature type="region of interest" description="Disordered" evidence="1">
    <location>
        <begin position="1"/>
        <end position="142"/>
    </location>
</feature>
<dbReference type="KEGG" id="rno:501180"/>
<protein>
    <submittedName>
        <fullName evidence="2">Uncharacterized protein LOC501180</fullName>
    </submittedName>
</protein>
<dbReference type="Pfam" id="PF15727">
    <property type="entry name" value="DUF4678"/>
    <property type="match status" value="1"/>
</dbReference>
<name>A6JWI0_RAT</name>
<feature type="region of interest" description="Disordered" evidence="1">
    <location>
        <begin position="165"/>
        <end position="307"/>
    </location>
</feature>
<dbReference type="RGD" id="1564629">
    <property type="gene designation" value="Tex44"/>
</dbReference>
<feature type="compositionally biased region" description="Acidic residues" evidence="1">
    <location>
        <begin position="1"/>
        <end position="10"/>
    </location>
</feature>
<reference evidence="3" key="1">
    <citation type="submission" date="2005-09" db="EMBL/GenBank/DDBJ databases">
        <authorList>
            <person name="Mural R.J."/>
            <person name="Li P.W."/>
            <person name="Adams M.D."/>
            <person name="Amanatides P.G."/>
            <person name="Baden-Tillson H."/>
            <person name="Barnstead M."/>
            <person name="Chin S.H."/>
            <person name="Dew I."/>
            <person name="Evans C.A."/>
            <person name="Ferriera S."/>
            <person name="Flanigan M."/>
            <person name="Fosler C."/>
            <person name="Glodek A."/>
            <person name="Gu Z."/>
            <person name="Holt R.A."/>
            <person name="Jennings D."/>
            <person name="Kraft C.L."/>
            <person name="Lu F."/>
            <person name="Nguyen T."/>
            <person name="Nusskern D.R."/>
            <person name="Pfannkoch C.M."/>
            <person name="Sitter C."/>
            <person name="Sutton G.G."/>
            <person name="Venter J.C."/>
            <person name="Wang Z."/>
            <person name="Woodage T."/>
            <person name="Zheng X.H."/>
            <person name="Zhong F."/>
        </authorList>
    </citation>
    <scope>NUCLEOTIDE SEQUENCE [LARGE SCALE GENOMIC DNA]</scope>
    <source>
        <strain>BN</strain>
        <strain evidence="3">Sprague-Dawley</strain>
    </source>
</reference>
<dbReference type="RefSeq" id="NP_001019535.1">
    <property type="nucleotide sequence ID" value="NM_001024364.1"/>
</dbReference>
<dbReference type="OMA" id="MGQDEDQ"/>
<evidence type="ECO:0000313" key="3">
    <source>
        <dbReference type="Proteomes" id="UP000234681"/>
    </source>
</evidence>
<feature type="compositionally biased region" description="Polar residues" evidence="1">
    <location>
        <begin position="167"/>
        <end position="195"/>
    </location>
</feature>
<feature type="compositionally biased region" description="Polar residues" evidence="1">
    <location>
        <begin position="81"/>
        <end position="103"/>
    </location>
</feature>
<dbReference type="OrthoDB" id="9838056at2759"/>
<dbReference type="EMBL" id="CH474004">
    <property type="protein sequence ID" value="EDL75588.1"/>
    <property type="molecule type" value="Genomic_DNA"/>
</dbReference>
<evidence type="ECO:0000256" key="1">
    <source>
        <dbReference type="SAM" id="MobiDB-lite"/>
    </source>
</evidence>
<evidence type="ECO:0000313" key="2">
    <source>
        <dbReference type="EMBL" id="EDL75588.1"/>
    </source>
</evidence>
<accession>A6JWI0</accession>
<proteinExistence type="predicted"/>
<feature type="compositionally biased region" description="Acidic residues" evidence="1">
    <location>
        <begin position="45"/>
        <end position="54"/>
    </location>
</feature>
<organism evidence="2 3">
    <name type="scientific">Rattus norvegicus</name>
    <name type="common">Rat</name>
    <dbReference type="NCBI Taxonomy" id="10116"/>
    <lineage>
        <taxon>Eukaryota</taxon>
        <taxon>Metazoa</taxon>
        <taxon>Chordata</taxon>
        <taxon>Craniata</taxon>
        <taxon>Vertebrata</taxon>
        <taxon>Euteleostomi</taxon>
        <taxon>Mammalia</taxon>
        <taxon>Eutheria</taxon>
        <taxon>Euarchontoglires</taxon>
        <taxon>Glires</taxon>
        <taxon>Rodentia</taxon>
        <taxon>Myomorpha</taxon>
        <taxon>Muroidea</taxon>
        <taxon>Muridae</taxon>
        <taxon>Murinae</taxon>
        <taxon>Rattus</taxon>
    </lineage>
</organism>
<dbReference type="AlphaFoldDB" id="A6JWI0"/>
<feature type="compositionally biased region" description="Pro residues" evidence="1">
    <location>
        <begin position="273"/>
        <end position="289"/>
    </location>
</feature>
<dbReference type="CTD" id="165100"/>
<dbReference type="InterPro" id="IPR031460">
    <property type="entry name" value="DUF4678"/>
</dbReference>
<dbReference type="GeneID" id="501180"/>
<gene>
    <name evidence="4" type="primary">Tex44</name>
    <name evidence="2" type="synonym">LOC501180</name>
    <name evidence="2" type="ORF">rCG_23722</name>
</gene>
<evidence type="ECO:0000313" key="4">
    <source>
        <dbReference type="RGD" id="1564629"/>
    </source>
</evidence>
<dbReference type="PANTHER" id="PTHR37365">
    <property type="entry name" value="TESTIS-EXPRESSED PROTEIN 44"/>
    <property type="match status" value="1"/>
</dbReference>
<feature type="compositionally biased region" description="Basic and acidic residues" evidence="1">
    <location>
        <begin position="234"/>
        <end position="247"/>
    </location>
</feature>
<dbReference type="Proteomes" id="UP000234681">
    <property type="component" value="Chromosome 9"/>
</dbReference>
<sequence length="436" mass="46510">MTTEPLEDPEANSNFVHGLPEASLGNKADENSEDLPGPSEGLDPLPDEVPPEDIVEARAEEDVDQASEANIIATEQDEEQASMQIATSMGQNKDRASMQTDTSTGRDAEPATSMTTSTSGVKEEIPGTPNPSQENLEELTSLLPQDPGILQMFVGFQNPVWDRLAENNRTSRSRTVSPSDSQTQEKTSGKSTVSEGQLEIASNADVPSVLPEDVQTSAGATDPPPSDTTGPEPEPTKSADQEAEDFKALNPESKVRSPKSTSEDLAADSGTPQAPPSPNSPADSPPPSPDSYQVSLGRSRLDPSLYGPEVENDYMRSMTSLLCGGEGSISSLTDILVWSDTATRMGVAMGILASGRSSPADRLQDEGPRLRTVASLFRSARSAFSSGVMAGTSSVLRSVTHLLESVERHTMEGIRSTMRYLNHFTLRWARTGSNSD</sequence>
<dbReference type="PANTHER" id="PTHR37365:SF1">
    <property type="entry name" value="TESTIS-EXPRESSED PROTEIN 44"/>
    <property type="match status" value="1"/>
</dbReference>